<dbReference type="EMBL" id="DF973146">
    <property type="protein sequence ID" value="GAU14764.1"/>
    <property type="molecule type" value="Genomic_DNA"/>
</dbReference>
<proteinExistence type="predicted"/>
<evidence type="ECO:0000313" key="2">
    <source>
        <dbReference type="Proteomes" id="UP000242715"/>
    </source>
</evidence>
<reference evidence="2" key="1">
    <citation type="journal article" date="2017" name="Front. Plant Sci.">
        <title>Climate Clever Clovers: New Paradigm to Reduce the Environmental Footprint of Ruminants by Breeding Low Methanogenic Forages Utilizing Haplotype Variation.</title>
        <authorList>
            <person name="Kaur P."/>
            <person name="Appels R."/>
            <person name="Bayer P.E."/>
            <person name="Keeble-Gagnere G."/>
            <person name="Wang J."/>
            <person name="Hirakawa H."/>
            <person name="Shirasawa K."/>
            <person name="Vercoe P."/>
            <person name="Stefanova K."/>
            <person name="Durmic Z."/>
            <person name="Nichols P."/>
            <person name="Revell C."/>
            <person name="Isobe S.N."/>
            <person name="Edwards D."/>
            <person name="Erskine W."/>
        </authorList>
    </citation>
    <scope>NUCLEOTIDE SEQUENCE [LARGE SCALE GENOMIC DNA]</scope>
    <source>
        <strain evidence="2">cv. Daliak</strain>
    </source>
</reference>
<organism evidence="1 2">
    <name type="scientific">Trifolium subterraneum</name>
    <name type="common">Subterranean clover</name>
    <dbReference type="NCBI Taxonomy" id="3900"/>
    <lineage>
        <taxon>Eukaryota</taxon>
        <taxon>Viridiplantae</taxon>
        <taxon>Streptophyta</taxon>
        <taxon>Embryophyta</taxon>
        <taxon>Tracheophyta</taxon>
        <taxon>Spermatophyta</taxon>
        <taxon>Magnoliopsida</taxon>
        <taxon>eudicotyledons</taxon>
        <taxon>Gunneridae</taxon>
        <taxon>Pentapetalae</taxon>
        <taxon>rosids</taxon>
        <taxon>fabids</taxon>
        <taxon>Fabales</taxon>
        <taxon>Fabaceae</taxon>
        <taxon>Papilionoideae</taxon>
        <taxon>50 kb inversion clade</taxon>
        <taxon>NPAAA clade</taxon>
        <taxon>Hologalegina</taxon>
        <taxon>IRL clade</taxon>
        <taxon>Trifolieae</taxon>
        <taxon>Trifolium</taxon>
    </lineage>
</organism>
<name>A0A2Z6LHS3_TRISU</name>
<evidence type="ECO:0000313" key="1">
    <source>
        <dbReference type="EMBL" id="GAU14764.1"/>
    </source>
</evidence>
<dbReference type="AlphaFoldDB" id="A0A2Z6LHS3"/>
<sequence>MNEKWVWNIVNKVPVTWHDRGWNAFQTARQAKPVPMLLLVVYSTNNSHSLYFHHIYRTSSVESLFGI</sequence>
<gene>
    <name evidence="1" type="ORF">TSUD_204130</name>
</gene>
<dbReference type="Proteomes" id="UP000242715">
    <property type="component" value="Unassembled WGS sequence"/>
</dbReference>
<accession>A0A2Z6LHS3</accession>
<keyword evidence="2" id="KW-1185">Reference proteome</keyword>
<protein>
    <submittedName>
        <fullName evidence="1">Uncharacterized protein</fullName>
    </submittedName>
</protein>